<evidence type="ECO:0000313" key="4">
    <source>
        <dbReference type="Proteomes" id="UP000235589"/>
    </source>
</evidence>
<dbReference type="KEGG" id="mpec:B9O19_01007"/>
<gene>
    <name evidence="3" type="ORF">B9O19_01007</name>
</gene>
<dbReference type="InterPro" id="IPR010982">
    <property type="entry name" value="Lambda_DNA-bd_dom_sf"/>
</dbReference>
<protein>
    <submittedName>
        <fullName evidence="3">Transcriptional regulator, XRE family</fullName>
    </submittedName>
</protein>
<accession>A0A2K9P1N5</accession>
<dbReference type="GO" id="GO:0003700">
    <property type="term" value="F:DNA-binding transcription factor activity"/>
    <property type="evidence" value="ECO:0007669"/>
    <property type="project" value="TreeGrafter"/>
</dbReference>
<dbReference type="SUPFAM" id="SSF47413">
    <property type="entry name" value="lambda repressor-like DNA-binding domains"/>
    <property type="match status" value="1"/>
</dbReference>
<dbReference type="GeneID" id="98062421"/>
<organism evidence="3 4">
    <name type="scientific">Monoglobus pectinilyticus</name>
    <dbReference type="NCBI Taxonomy" id="1981510"/>
    <lineage>
        <taxon>Bacteria</taxon>
        <taxon>Bacillati</taxon>
        <taxon>Bacillota</taxon>
        <taxon>Clostridia</taxon>
        <taxon>Monoglobales</taxon>
        <taxon>Monoglobaceae</taxon>
        <taxon>Monoglobus</taxon>
    </lineage>
</organism>
<dbReference type="AlphaFoldDB" id="A0A2K9P1N5"/>
<dbReference type="Gene3D" id="1.10.260.40">
    <property type="entry name" value="lambda repressor-like DNA-binding domains"/>
    <property type="match status" value="1"/>
</dbReference>
<dbReference type="InterPro" id="IPR050807">
    <property type="entry name" value="TransReg_Diox_bact_type"/>
</dbReference>
<dbReference type="GO" id="GO:0005829">
    <property type="term" value="C:cytosol"/>
    <property type="evidence" value="ECO:0007669"/>
    <property type="project" value="TreeGrafter"/>
</dbReference>
<keyword evidence="4" id="KW-1185">Reference proteome</keyword>
<dbReference type="SMART" id="SM00530">
    <property type="entry name" value="HTH_XRE"/>
    <property type="match status" value="1"/>
</dbReference>
<dbReference type="InterPro" id="IPR001387">
    <property type="entry name" value="Cro/C1-type_HTH"/>
</dbReference>
<evidence type="ECO:0000256" key="1">
    <source>
        <dbReference type="ARBA" id="ARBA00023125"/>
    </source>
</evidence>
<dbReference type="Pfam" id="PF01381">
    <property type="entry name" value="HTH_3"/>
    <property type="match status" value="1"/>
</dbReference>
<reference evidence="3 4" key="1">
    <citation type="submission" date="2017-04" db="EMBL/GenBank/DDBJ databases">
        <title>Monoglobus pectinilyticus 14 draft genome.</title>
        <authorList>
            <person name="Kim C."/>
            <person name="Rosendale D.I."/>
            <person name="Kelly W.J."/>
            <person name="Tannock G.W."/>
            <person name="Patchett M.L."/>
            <person name="Jordens J.Z."/>
        </authorList>
    </citation>
    <scope>NUCLEOTIDE SEQUENCE [LARGE SCALE GENOMIC DNA]</scope>
    <source>
        <strain evidence="3 4">14</strain>
    </source>
</reference>
<proteinExistence type="predicted"/>
<dbReference type="EMBL" id="CP020991">
    <property type="protein sequence ID" value="AUO19176.1"/>
    <property type="molecule type" value="Genomic_DNA"/>
</dbReference>
<name>A0A2K9P1N5_9FIRM</name>
<dbReference type="OrthoDB" id="2187867at2"/>
<keyword evidence="1" id="KW-0238">DNA-binding</keyword>
<dbReference type="PROSITE" id="PS50943">
    <property type="entry name" value="HTH_CROC1"/>
    <property type="match status" value="1"/>
</dbReference>
<evidence type="ECO:0000259" key="2">
    <source>
        <dbReference type="PROSITE" id="PS50943"/>
    </source>
</evidence>
<dbReference type="RefSeq" id="WP_102365400.1">
    <property type="nucleotide sequence ID" value="NZ_CP020991.1"/>
</dbReference>
<dbReference type="PANTHER" id="PTHR46797">
    <property type="entry name" value="HTH-TYPE TRANSCRIPTIONAL REGULATOR"/>
    <property type="match status" value="1"/>
</dbReference>
<dbReference type="PANTHER" id="PTHR46797:SF1">
    <property type="entry name" value="METHYLPHOSPHONATE SYNTHASE"/>
    <property type="match status" value="1"/>
</dbReference>
<dbReference type="CDD" id="cd00093">
    <property type="entry name" value="HTH_XRE"/>
    <property type="match status" value="1"/>
</dbReference>
<dbReference type="GO" id="GO:0003677">
    <property type="term" value="F:DNA binding"/>
    <property type="evidence" value="ECO:0007669"/>
    <property type="project" value="UniProtKB-KW"/>
</dbReference>
<sequence>MDENFICKRIAKLRTQEDISARELSITLGQSEGYINTIENGKSLPSLSMLLNICEYFQITPQEFFCEDVEYPKLLHDLISECKSLKSEYIESMLTLAKGLKE</sequence>
<dbReference type="Proteomes" id="UP000235589">
    <property type="component" value="Chromosome"/>
</dbReference>
<evidence type="ECO:0000313" key="3">
    <source>
        <dbReference type="EMBL" id="AUO19176.1"/>
    </source>
</evidence>
<feature type="domain" description="HTH cro/C1-type" evidence="2">
    <location>
        <begin position="10"/>
        <end position="64"/>
    </location>
</feature>